<sequence>MKVIQRLCSFGASMLLVLVFSAGVFGTNQAHAATIPVSQTAHSGIQQQVATLLQQVPGSKQTAWNAVSLDNGKTIVTFTTKAYSVASGPSNCRSGWFCLWYDTGYTGAEVQSSSYRCDSSSALVLLNYFPTDGLGSYINYSPYTLKIYNVYDSKIDYESPGHWSSDTSSNNDVYNAASMVESC</sequence>
<dbReference type="Pfam" id="PF03995">
    <property type="entry name" value="Inhibitor_I36"/>
    <property type="match status" value="1"/>
</dbReference>
<protein>
    <recommendedName>
        <fullName evidence="4">Peptidase inhibitor family I36</fullName>
    </recommendedName>
</protein>
<name>A0A402A5Y5_9CHLR</name>
<dbReference type="RefSeq" id="WP_126582111.1">
    <property type="nucleotide sequence ID" value="NZ_BIFR01000002.1"/>
</dbReference>
<evidence type="ECO:0008006" key="4">
    <source>
        <dbReference type="Google" id="ProtNLM"/>
    </source>
</evidence>
<evidence type="ECO:0000256" key="1">
    <source>
        <dbReference type="SAM" id="SignalP"/>
    </source>
</evidence>
<dbReference type="AlphaFoldDB" id="A0A402A5Y5"/>
<reference evidence="3" key="1">
    <citation type="submission" date="2018-12" db="EMBL/GenBank/DDBJ databases">
        <title>Tengunoibacter tsumagoiensis gen. nov., sp. nov., Dictyobacter kobayashii sp. nov., D. alpinus sp. nov., and D. joshuensis sp. nov. and description of Dictyobacteraceae fam. nov. within the order Ktedonobacterales isolated from Tengu-no-mugimeshi.</title>
        <authorList>
            <person name="Wang C.M."/>
            <person name="Zheng Y."/>
            <person name="Sakai Y."/>
            <person name="Toyoda A."/>
            <person name="Minakuchi Y."/>
            <person name="Abe K."/>
            <person name="Yokota A."/>
            <person name="Yabe S."/>
        </authorList>
    </citation>
    <scope>NUCLEOTIDE SEQUENCE [LARGE SCALE GENOMIC DNA]</scope>
    <source>
        <strain evidence="3">Uno3</strain>
    </source>
</reference>
<evidence type="ECO:0000313" key="3">
    <source>
        <dbReference type="Proteomes" id="UP000287352"/>
    </source>
</evidence>
<comment type="caution">
    <text evidence="2">The sequence shown here is derived from an EMBL/GenBank/DDBJ whole genome shotgun (WGS) entry which is preliminary data.</text>
</comment>
<gene>
    <name evidence="2" type="ORF">KTT_44070</name>
</gene>
<dbReference type="Proteomes" id="UP000287352">
    <property type="component" value="Unassembled WGS sequence"/>
</dbReference>
<feature type="signal peptide" evidence="1">
    <location>
        <begin position="1"/>
        <end position="32"/>
    </location>
</feature>
<feature type="chain" id="PRO_5019462583" description="Peptidase inhibitor family I36" evidence="1">
    <location>
        <begin position="33"/>
        <end position="183"/>
    </location>
</feature>
<dbReference type="EMBL" id="BIFR01000002">
    <property type="protein sequence ID" value="GCE14548.1"/>
    <property type="molecule type" value="Genomic_DNA"/>
</dbReference>
<keyword evidence="1" id="KW-0732">Signal</keyword>
<accession>A0A402A5Y5</accession>
<proteinExistence type="predicted"/>
<evidence type="ECO:0000313" key="2">
    <source>
        <dbReference type="EMBL" id="GCE14548.1"/>
    </source>
</evidence>
<organism evidence="2 3">
    <name type="scientific">Tengunoibacter tsumagoiensis</name>
    <dbReference type="NCBI Taxonomy" id="2014871"/>
    <lineage>
        <taxon>Bacteria</taxon>
        <taxon>Bacillati</taxon>
        <taxon>Chloroflexota</taxon>
        <taxon>Ktedonobacteria</taxon>
        <taxon>Ktedonobacterales</taxon>
        <taxon>Dictyobacteraceae</taxon>
        <taxon>Tengunoibacter</taxon>
    </lineage>
</organism>
<dbReference type="OrthoDB" id="3696766at2"/>
<keyword evidence="3" id="KW-1185">Reference proteome</keyword>